<feature type="region of interest" description="Disordered" evidence="1">
    <location>
        <begin position="222"/>
        <end position="267"/>
    </location>
</feature>
<dbReference type="InterPro" id="IPR049550">
    <property type="entry name" value="RecD_N"/>
</dbReference>
<dbReference type="Pfam" id="PF21185">
    <property type="entry name" value="RecD_N"/>
    <property type="match status" value="1"/>
</dbReference>
<dbReference type="SUPFAM" id="SSF52540">
    <property type="entry name" value="P-loop containing nucleoside triphosphate hydrolases"/>
    <property type="match status" value="1"/>
</dbReference>
<name>A0ABN6YR11_9MICO</name>
<feature type="compositionally biased region" description="Polar residues" evidence="1">
    <location>
        <begin position="1"/>
        <end position="12"/>
    </location>
</feature>
<sequence length="267" mass="28039">MSELVTGSTLFEPTSPDDRRLAQRAPEGLLREANQAGAITAADVHTAVRVGRLAGEEREPVLLALALAVHAVVSGSTCLDLGAAVDPRVEIEWPEPAGWLEQVQDSPLVATGVLRVEHGLIYLDRYHEQEVQVARDLEQRMQATAETHDESLLATGLERLFPPVGDAAGDGGDGRHDPVEQRAAARVAVTRGTTVLTGGPGTGKTTTVARLLALLVEQAEQRPGATGCASPCAPPPPGPRPSCATPSPAPPPTCPRPTRPASRASRR</sequence>
<feature type="domain" description="RecBCD enzyme subunit RecD N-terminal" evidence="2">
    <location>
        <begin position="35"/>
        <end position="111"/>
    </location>
</feature>
<dbReference type="EMBL" id="AP027735">
    <property type="protein sequence ID" value="BDZ59797.1"/>
    <property type="molecule type" value="Genomic_DNA"/>
</dbReference>
<evidence type="ECO:0000259" key="2">
    <source>
        <dbReference type="Pfam" id="PF21185"/>
    </source>
</evidence>
<organism evidence="3">
    <name type="scientific">Barrientosiimonas endolithica</name>
    <dbReference type="NCBI Taxonomy" id="1535208"/>
    <lineage>
        <taxon>Bacteria</taxon>
        <taxon>Bacillati</taxon>
        <taxon>Actinomycetota</taxon>
        <taxon>Actinomycetes</taxon>
        <taxon>Micrococcales</taxon>
        <taxon>Dermacoccaceae</taxon>
        <taxon>Barrientosiimonas</taxon>
    </lineage>
</organism>
<protein>
    <recommendedName>
        <fullName evidence="2">RecBCD enzyme subunit RecD N-terminal domain-containing protein</fullName>
    </recommendedName>
</protein>
<proteinExistence type="predicted"/>
<evidence type="ECO:0000313" key="3">
    <source>
        <dbReference type="EMBL" id="BDZ59797.1"/>
    </source>
</evidence>
<dbReference type="RefSeq" id="WP_289231666.1">
    <property type="nucleotide sequence ID" value="NZ_AP027735.1"/>
</dbReference>
<gene>
    <name evidence="3" type="ORF">GCM10025872_34540</name>
</gene>
<dbReference type="InterPro" id="IPR041851">
    <property type="entry name" value="RecD_N_sf"/>
</dbReference>
<evidence type="ECO:0000256" key="1">
    <source>
        <dbReference type="SAM" id="MobiDB-lite"/>
    </source>
</evidence>
<feature type="compositionally biased region" description="Pro residues" evidence="1">
    <location>
        <begin position="247"/>
        <end position="258"/>
    </location>
</feature>
<dbReference type="Gene3D" id="3.40.50.300">
    <property type="entry name" value="P-loop containing nucleotide triphosphate hydrolases"/>
    <property type="match status" value="1"/>
</dbReference>
<dbReference type="Gene3D" id="1.10.10.1020">
    <property type="entry name" value="RecBCD complex, subunit RecD, N-terminal domain"/>
    <property type="match status" value="1"/>
</dbReference>
<dbReference type="InterPro" id="IPR027417">
    <property type="entry name" value="P-loop_NTPase"/>
</dbReference>
<reference evidence="3" key="1">
    <citation type="journal article" date="2014" name="Int. J. Syst. Evol. Microbiol.">
        <title>Complete genome of a new Firmicutes species belonging to the dominant human colonic microbiota ('Ruminococcus bicirculans') reveals two chromosomes and a selective capacity to utilize plant glucans.</title>
        <authorList>
            <consortium name="NISC Comparative Sequencing Program"/>
            <person name="Wegmann U."/>
            <person name="Louis P."/>
            <person name="Goesmann A."/>
            <person name="Henrissat B."/>
            <person name="Duncan S.H."/>
            <person name="Flint H.J."/>
        </authorList>
    </citation>
    <scope>NUCLEOTIDE SEQUENCE</scope>
    <source>
        <strain evidence="3">NBRC 110608</strain>
    </source>
</reference>
<dbReference type="Pfam" id="PF13245">
    <property type="entry name" value="AAA_19"/>
    <property type="match status" value="1"/>
</dbReference>
<accession>A0ABN6YR11</accession>
<feature type="region of interest" description="Disordered" evidence="1">
    <location>
        <begin position="1"/>
        <end position="20"/>
    </location>
</feature>
<reference evidence="3" key="2">
    <citation type="submission" date="2023-02" db="EMBL/GenBank/DDBJ databases">
        <authorList>
            <person name="Sun Q."/>
            <person name="Mori K."/>
        </authorList>
    </citation>
    <scope>NUCLEOTIDE SEQUENCE</scope>
    <source>
        <strain evidence="3">NBRC 110608</strain>
    </source>
</reference>